<dbReference type="PANTHER" id="PTHR10622">
    <property type="entry name" value="HET DOMAIN-CONTAINING PROTEIN"/>
    <property type="match status" value="1"/>
</dbReference>
<dbReference type="EMBL" id="JAACJM010000007">
    <property type="protein sequence ID" value="KAF5371585.1"/>
    <property type="molecule type" value="Genomic_DNA"/>
</dbReference>
<organism evidence="3 4">
    <name type="scientific">Tetrapyrgos nigripes</name>
    <dbReference type="NCBI Taxonomy" id="182062"/>
    <lineage>
        <taxon>Eukaryota</taxon>
        <taxon>Fungi</taxon>
        <taxon>Dikarya</taxon>
        <taxon>Basidiomycota</taxon>
        <taxon>Agaricomycotina</taxon>
        <taxon>Agaricomycetes</taxon>
        <taxon>Agaricomycetidae</taxon>
        <taxon>Agaricales</taxon>
        <taxon>Marasmiineae</taxon>
        <taxon>Marasmiaceae</taxon>
        <taxon>Tetrapyrgos</taxon>
    </lineage>
</organism>
<evidence type="ECO:0000313" key="4">
    <source>
        <dbReference type="Proteomes" id="UP000559256"/>
    </source>
</evidence>
<dbReference type="AlphaFoldDB" id="A0A8H5LVI4"/>
<name>A0A8H5LVI4_9AGAR</name>
<dbReference type="Pfam" id="PF06985">
    <property type="entry name" value="HET"/>
    <property type="match status" value="1"/>
</dbReference>
<evidence type="ECO:0000256" key="1">
    <source>
        <dbReference type="SAM" id="MobiDB-lite"/>
    </source>
</evidence>
<dbReference type="InterPro" id="IPR010730">
    <property type="entry name" value="HET"/>
</dbReference>
<feature type="domain" description="Heterokaryon incompatibility" evidence="2">
    <location>
        <begin position="164"/>
        <end position="261"/>
    </location>
</feature>
<dbReference type="PANTHER" id="PTHR10622:SF10">
    <property type="entry name" value="HET DOMAIN-CONTAINING PROTEIN"/>
    <property type="match status" value="1"/>
</dbReference>
<reference evidence="3 4" key="1">
    <citation type="journal article" date="2020" name="ISME J.">
        <title>Uncovering the hidden diversity of litter-decomposition mechanisms in mushroom-forming fungi.</title>
        <authorList>
            <person name="Floudas D."/>
            <person name="Bentzer J."/>
            <person name="Ahren D."/>
            <person name="Johansson T."/>
            <person name="Persson P."/>
            <person name="Tunlid A."/>
        </authorList>
    </citation>
    <scope>NUCLEOTIDE SEQUENCE [LARGE SCALE GENOMIC DNA]</scope>
    <source>
        <strain evidence="3 4">CBS 291.85</strain>
    </source>
</reference>
<comment type="caution">
    <text evidence="3">The sequence shown here is derived from an EMBL/GenBank/DDBJ whole genome shotgun (WGS) entry which is preliminary data.</text>
</comment>
<accession>A0A8H5LVI4</accession>
<dbReference type="Proteomes" id="UP000559256">
    <property type="component" value="Unassembled WGS sequence"/>
</dbReference>
<sequence length="470" mass="53302">MAVKEKHFCLLSKQVFLLPWHPKPTETLPLITSSVPSLAPRPLPNSFKLQFTTQKDDNTSTHLYRTASGQQLPCKLNVPLTSAVYPNNMLLPPLTPSLINLGGQFSRSPMSFLVNLQRLYRHALKRSPIASYPMASLDVRPQRLIDIYTHQPVEFQKNDRIPPYAILSHTWTKTQSGVADEVTLSELRSVQNADKIRSKSGYQKILAACSQAFRDGLDYIWIDTCCIDRHTHEDVARNIRPMYAYYQNSEICYAYLADKQVGSEERWTPGDNMWFRRGWTLQELLAPREVVFYDAKWKQIGSKRFLQDVLYHSTAIPQAVLTGTQPLQEVDPIERMSWALGRETTRPQDQAYCLLGLLGVSMDPDYDEDVKSAFGRLWTAFVESFVDAQPEHVVAVGSSEDFYMFLHGKHWNARSEALEFLRRRLNRPKKEDGPAGGEESAHSSETGIPRSLYSWGWTDGEDGAGGADGG</sequence>
<evidence type="ECO:0000313" key="3">
    <source>
        <dbReference type="EMBL" id="KAF5371585.1"/>
    </source>
</evidence>
<protein>
    <recommendedName>
        <fullName evidence="2">Heterokaryon incompatibility domain-containing protein</fullName>
    </recommendedName>
</protein>
<keyword evidence="4" id="KW-1185">Reference proteome</keyword>
<gene>
    <name evidence="3" type="ORF">D9758_003434</name>
</gene>
<proteinExistence type="predicted"/>
<evidence type="ECO:0000259" key="2">
    <source>
        <dbReference type="Pfam" id="PF06985"/>
    </source>
</evidence>
<dbReference type="OrthoDB" id="5303367at2759"/>
<feature type="region of interest" description="Disordered" evidence="1">
    <location>
        <begin position="428"/>
        <end position="470"/>
    </location>
</feature>